<dbReference type="AlphaFoldDB" id="A0A7S2XZF8"/>
<feature type="signal peptide" evidence="1">
    <location>
        <begin position="1"/>
        <end position="23"/>
    </location>
</feature>
<dbReference type="EMBL" id="HBHR01006338">
    <property type="protein sequence ID" value="CAD9860575.1"/>
    <property type="molecule type" value="Transcribed_RNA"/>
</dbReference>
<gene>
    <name evidence="2" type="ORF">FJAP1339_LOCUS3096</name>
</gene>
<protein>
    <submittedName>
        <fullName evidence="2">Uncharacterized protein</fullName>
    </submittedName>
</protein>
<evidence type="ECO:0000313" key="2">
    <source>
        <dbReference type="EMBL" id="CAD9860575.1"/>
    </source>
</evidence>
<evidence type="ECO:0000256" key="1">
    <source>
        <dbReference type="SAM" id="SignalP"/>
    </source>
</evidence>
<feature type="chain" id="PRO_5030807808" evidence="1">
    <location>
        <begin position="24"/>
        <end position="184"/>
    </location>
</feature>
<proteinExistence type="predicted"/>
<accession>A0A7S2XZF8</accession>
<organism evidence="2">
    <name type="scientific">Fibrocapsa japonica</name>
    <dbReference type="NCBI Taxonomy" id="94617"/>
    <lineage>
        <taxon>Eukaryota</taxon>
        <taxon>Sar</taxon>
        <taxon>Stramenopiles</taxon>
        <taxon>Ochrophyta</taxon>
        <taxon>Raphidophyceae</taxon>
        <taxon>Chattonellales</taxon>
        <taxon>Chattonellaceae</taxon>
        <taxon>Fibrocapsa</taxon>
    </lineage>
</organism>
<name>A0A7S2XZF8_9STRA</name>
<sequence length="184" mass="19722">MAISHSCFVFVIFTAFLLYAVKGCDPPYCDNVDCGSCGNACCNLMFMIPDSTSHDVAEALNSTLKGGGPGGLYEARPLQQGATGVVSIKNHAGPVEFIGQAFHTSRIEQYVDTIDFTIESDPGNYVAGEWEYDTVLKASSISQVGGAYCDEGQNYNNIMTLVTALGFDFKVKHTDDSCPPPPPI</sequence>
<dbReference type="PANTHER" id="PTHR38564:SF1">
    <property type="match status" value="1"/>
</dbReference>
<dbReference type="PANTHER" id="PTHR38564">
    <property type="entry name" value="SI:CH73-250A16.5-RELATED"/>
    <property type="match status" value="1"/>
</dbReference>
<keyword evidence="1" id="KW-0732">Signal</keyword>
<reference evidence="2" key="1">
    <citation type="submission" date="2021-01" db="EMBL/GenBank/DDBJ databases">
        <authorList>
            <person name="Corre E."/>
            <person name="Pelletier E."/>
            <person name="Niang G."/>
            <person name="Scheremetjew M."/>
            <person name="Finn R."/>
            <person name="Kale V."/>
            <person name="Holt S."/>
            <person name="Cochrane G."/>
            <person name="Meng A."/>
            <person name="Brown T."/>
            <person name="Cohen L."/>
        </authorList>
    </citation>
    <scope>NUCLEOTIDE SEQUENCE</scope>
    <source>
        <strain evidence="2">CCMP1661</strain>
    </source>
</reference>